<dbReference type="EMBL" id="JAPFFL010000006">
    <property type="protein sequence ID" value="KAJ6720589.1"/>
    <property type="molecule type" value="Genomic_DNA"/>
</dbReference>
<dbReference type="Gene3D" id="2.130.10.10">
    <property type="entry name" value="YVTN repeat-like/Quinoprotein amine dehydrogenase"/>
    <property type="match status" value="3"/>
</dbReference>
<dbReference type="PANTHER" id="PTHR10241">
    <property type="entry name" value="LETHAL 2 GIANT LARVAE PROTEIN"/>
    <property type="match status" value="1"/>
</dbReference>
<evidence type="ECO:0000256" key="3">
    <source>
        <dbReference type="ARBA" id="ARBA00022483"/>
    </source>
</evidence>
<keyword evidence="5" id="KW-0853">WD repeat</keyword>
<dbReference type="SUPFAM" id="SSF50978">
    <property type="entry name" value="WD40 repeat-like"/>
    <property type="match status" value="1"/>
</dbReference>
<feature type="compositionally biased region" description="Pro residues" evidence="7">
    <location>
        <begin position="15"/>
        <end position="40"/>
    </location>
</feature>
<name>A0A9Q0TZC3_SALVM</name>
<evidence type="ECO:0000256" key="6">
    <source>
        <dbReference type="PROSITE-ProRule" id="PRU00290"/>
    </source>
</evidence>
<evidence type="ECO:0000259" key="8">
    <source>
        <dbReference type="PROSITE" id="PS50892"/>
    </source>
</evidence>
<accession>A0A9Q0TZC3</accession>
<evidence type="ECO:0000313" key="10">
    <source>
        <dbReference type="Proteomes" id="UP001151529"/>
    </source>
</evidence>
<keyword evidence="6" id="KW-0175">Coiled coil</keyword>
<reference evidence="9" key="2">
    <citation type="journal article" date="2023" name="Int. J. Mol. Sci.">
        <title>De Novo Assembly and Annotation of 11 Diverse Shrub Willow (Salix) Genomes Reveals Novel Gene Organization in Sex-Linked Regions.</title>
        <authorList>
            <person name="Hyden B."/>
            <person name="Feng K."/>
            <person name="Yates T.B."/>
            <person name="Jawdy S."/>
            <person name="Cereghino C."/>
            <person name="Smart L.B."/>
            <person name="Muchero W."/>
        </authorList>
    </citation>
    <scope>NUCLEOTIDE SEQUENCE [LARGE SCALE GENOMIC DNA]</scope>
    <source>
        <tissue evidence="9">Shoot tip</tissue>
    </source>
</reference>
<dbReference type="GO" id="GO:0005886">
    <property type="term" value="C:plasma membrane"/>
    <property type="evidence" value="ECO:0007669"/>
    <property type="project" value="TreeGrafter"/>
</dbReference>
<dbReference type="GO" id="GO:0005737">
    <property type="term" value="C:cytoplasm"/>
    <property type="evidence" value="ECO:0007669"/>
    <property type="project" value="UniProtKB-SubCell"/>
</dbReference>
<feature type="repeat" description="WD" evidence="5">
    <location>
        <begin position="114"/>
        <end position="145"/>
    </location>
</feature>
<dbReference type="InterPro" id="IPR042855">
    <property type="entry name" value="V_SNARE_CC"/>
</dbReference>
<dbReference type="AlphaFoldDB" id="A0A9Q0TZC3"/>
<evidence type="ECO:0000256" key="5">
    <source>
        <dbReference type="PROSITE-ProRule" id="PRU00221"/>
    </source>
</evidence>
<feature type="compositionally biased region" description="Polar residues" evidence="7">
    <location>
        <begin position="1"/>
        <end position="11"/>
    </location>
</feature>
<dbReference type="CDD" id="cd15873">
    <property type="entry name" value="R-SNARE_STXBP5_6"/>
    <property type="match status" value="1"/>
</dbReference>
<dbReference type="GO" id="GO:0019905">
    <property type="term" value="F:syntaxin binding"/>
    <property type="evidence" value="ECO:0007669"/>
    <property type="project" value="TreeGrafter"/>
</dbReference>
<dbReference type="GO" id="GO:0045159">
    <property type="term" value="F:myosin II binding"/>
    <property type="evidence" value="ECO:0007669"/>
    <property type="project" value="TreeGrafter"/>
</dbReference>
<comment type="similarity">
    <text evidence="2">Belongs to the WD repeat L(2)GL family.</text>
</comment>
<reference evidence="9" key="1">
    <citation type="submission" date="2022-11" db="EMBL/GenBank/DDBJ databases">
        <authorList>
            <person name="Hyden B.L."/>
            <person name="Feng K."/>
            <person name="Yates T."/>
            <person name="Jawdy S."/>
            <person name="Smart L.B."/>
            <person name="Muchero W."/>
        </authorList>
    </citation>
    <scope>NUCLEOTIDE SEQUENCE</scope>
    <source>
        <tissue evidence="9">Shoot tip</tissue>
    </source>
</reference>
<dbReference type="GO" id="GO:0005096">
    <property type="term" value="F:GTPase activator activity"/>
    <property type="evidence" value="ECO:0007669"/>
    <property type="project" value="TreeGrafter"/>
</dbReference>
<dbReference type="Gene3D" id="1.20.5.110">
    <property type="match status" value="1"/>
</dbReference>
<dbReference type="PROSITE" id="PS50892">
    <property type="entry name" value="V_SNARE"/>
    <property type="match status" value="1"/>
</dbReference>
<dbReference type="PANTHER" id="PTHR10241:SF38">
    <property type="entry name" value="TRANSDUCIN FAMILY PROTEIN _ WD-40 REPEAT FAMILY PROTEIN"/>
    <property type="match status" value="1"/>
</dbReference>
<dbReference type="SMART" id="SM00320">
    <property type="entry name" value="WD40"/>
    <property type="match status" value="6"/>
</dbReference>
<proteinExistence type="inferred from homology"/>
<evidence type="ECO:0000256" key="1">
    <source>
        <dbReference type="ARBA" id="ARBA00004496"/>
    </source>
</evidence>
<gene>
    <name evidence="9" type="ORF">OIU85_023767</name>
</gene>
<dbReference type="OrthoDB" id="19944at2759"/>
<protein>
    <submittedName>
        <fullName evidence="9">LETHAL 2 GIANT LARVAE PROTEIN</fullName>
    </submittedName>
</protein>
<dbReference type="Proteomes" id="UP001151529">
    <property type="component" value="Chromosome 10"/>
</dbReference>
<keyword evidence="3" id="KW-0268">Exocytosis</keyword>
<evidence type="ECO:0000256" key="2">
    <source>
        <dbReference type="ARBA" id="ARBA00008070"/>
    </source>
</evidence>
<dbReference type="Pfam" id="PF00957">
    <property type="entry name" value="Synaptobrevin"/>
    <property type="match status" value="1"/>
</dbReference>
<evidence type="ECO:0000256" key="7">
    <source>
        <dbReference type="SAM" id="MobiDB-lite"/>
    </source>
</evidence>
<feature type="region of interest" description="Disordered" evidence="7">
    <location>
        <begin position="725"/>
        <end position="745"/>
    </location>
</feature>
<dbReference type="InterPro" id="IPR001680">
    <property type="entry name" value="WD40_rpt"/>
</dbReference>
<organism evidence="9 10">
    <name type="scientific">Salix viminalis</name>
    <name type="common">Common osier</name>
    <name type="synonym">Basket willow</name>
    <dbReference type="NCBI Taxonomy" id="40686"/>
    <lineage>
        <taxon>Eukaryota</taxon>
        <taxon>Viridiplantae</taxon>
        <taxon>Streptophyta</taxon>
        <taxon>Embryophyta</taxon>
        <taxon>Tracheophyta</taxon>
        <taxon>Spermatophyta</taxon>
        <taxon>Magnoliopsida</taxon>
        <taxon>eudicotyledons</taxon>
        <taxon>Gunneridae</taxon>
        <taxon>Pentapetalae</taxon>
        <taxon>rosids</taxon>
        <taxon>fabids</taxon>
        <taxon>Malpighiales</taxon>
        <taxon>Salicaceae</taxon>
        <taxon>Saliceae</taxon>
        <taxon>Salix</taxon>
    </lineage>
</organism>
<dbReference type="GO" id="GO:0006887">
    <property type="term" value="P:exocytosis"/>
    <property type="evidence" value="ECO:0007669"/>
    <property type="project" value="UniProtKB-KW"/>
</dbReference>
<evidence type="ECO:0000256" key="4">
    <source>
        <dbReference type="ARBA" id="ARBA00022490"/>
    </source>
</evidence>
<dbReference type="InterPro" id="IPR015943">
    <property type="entry name" value="WD40/YVTN_repeat-like_dom_sf"/>
</dbReference>
<comment type="caution">
    <text evidence="9">The sequence shown here is derived from an EMBL/GenBank/DDBJ whole genome shotgun (WGS) entry which is preliminary data.</text>
</comment>
<dbReference type="InterPro" id="IPR036322">
    <property type="entry name" value="WD40_repeat_dom_sf"/>
</dbReference>
<dbReference type="FunFam" id="2.130.10.10:FF:000882">
    <property type="entry name" value="Syntaxin-binding protein 5"/>
    <property type="match status" value="1"/>
</dbReference>
<feature type="domain" description="V-SNARE coiled-coil homology" evidence="8">
    <location>
        <begin position="1053"/>
        <end position="1117"/>
    </location>
</feature>
<keyword evidence="10" id="KW-1185">Reference proteome</keyword>
<keyword evidence="4" id="KW-0963">Cytoplasm</keyword>
<comment type="subcellular location">
    <subcellularLocation>
        <location evidence="1">Cytoplasm</location>
    </subcellularLocation>
</comment>
<dbReference type="SUPFAM" id="SSF58038">
    <property type="entry name" value="SNARE fusion complex"/>
    <property type="match status" value="1"/>
</dbReference>
<dbReference type="GO" id="GO:0006893">
    <property type="term" value="P:Golgi to plasma membrane transport"/>
    <property type="evidence" value="ECO:0007669"/>
    <property type="project" value="TreeGrafter"/>
</dbReference>
<sequence>MFSKFFQRNTAQQQSPPPQQQPPPQPQPQQQPQPPPPPPVEVQDNVSKGVLTRKDMNPRIALHYGIPSTASILAFDHIQSLIAIGTLDGRIKVIGGNNIEGLLVSPKQLPFKYLEFLQNQGFLVSVSNENEIQVWDLEQRRIASSLQWESNITAFSVIYCSSYMYIGDEYGMVYVLKYDAEEVKLVPMPYHVPADVAADASGMSSPKNRSVVGVLPQPSSQGNKVLLAYEDGLIILWDISEDKVVLVKGNKDLELKCKIAADSHKDIRPDLSDDISDYEPLEKEIASLCWASTDGSVLAVGYVDGDILLWNLSRTTSKDMHAAKSSNEVVKAAVIHRREKTPCHCFALILSLDWSSGIESLKCTGRVDLTLNGSFADMVLLPSGGVMGPSGTLEKGNYVSSIQYPMVVPTIEPRLTLAKLGLVFRDGKFSKALSEAISSRKLQATHCPRSTNWPLTGGVPSQLHDAEKYQVERLYIAGYQDGTVKIWDATYPTFALIYVLGPEVKGIDVVDANASVSALGFCSDTLSLAIGNERGMVRLYKLVQNADEMTLKFVTGTEKEDGGFSLNVYSLDQGDGPQCTAVFSFLISPVHALQFANFGARLAVGFHCAQVALLDTSTSSVLFVTDSLSGSSSPVNSLAVKLFSDSSELINNQEDTESKTMGDHLRLEVFAMTKDAHVVVIDGNTGGIISSQSIKSEKEVISPSMYILEGDDLISEVSSGKHVSNSFQKSEAKSEPGPDVACSESTPLKVDHETSAKAAHFKQRVENFLLLFCCEDALNLYSLNEVDSNPIRKVNLMKPCCWSTMFKKDDKECGVILLYQTGEIEIRSLPDLEVVGESSLMSILRWNLKTNMEKTICSSENAQIFLCTEIDLEMTVKKATARLNRQGRQVNGCEFAAISLLACENDFRIPESLPCLHDELLASAAAAAATISSSSNQKIEQDASSGILGGLIKGFQGSMAEHDVDLFEVCKNNFAHLESIFSSPPFLKPSIDLVDDQKVVKLCIDDIDIDEPLCVSSSSEMMGKNDTKDRGTERERLFEGASTDSQPELRTADEIKAKYRKEDVSAVAARAKDKLIQRQEKLERLDERTAELQSGAENFASMASELAKQMEKRKWWNV</sequence>
<evidence type="ECO:0000313" key="9">
    <source>
        <dbReference type="EMBL" id="KAJ6720589.1"/>
    </source>
</evidence>
<feature type="region of interest" description="Disordered" evidence="7">
    <location>
        <begin position="1"/>
        <end position="44"/>
    </location>
</feature>
<dbReference type="PROSITE" id="PS50082">
    <property type="entry name" value="WD_REPEATS_2"/>
    <property type="match status" value="1"/>
</dbReference>